<evidence type="ECO:0000313" key="3">
    <source>
        <dbReference type="EMBL" id="RUS79495.1"/>
    </source>
</evidence>
<dbReference type="EMBL" id="RQTK01000447">
    <property type="protein sequence ID" value="RUS79495.1"/>
    <property type="molecule type" value="Genomic_DNA"/>
</dbReference>
<gene>
    <name evidence="3" type="ORF">EGW08_012727</name>
</gene>
<accession>A0A3S0ZI88</accession>
<evidence type="ECO:0000256" key="2">
    <source>
        <dbReference type="SAM" id="SignalP"/>
    </source>
</evidence>
<protein>
    <submittedName>
        <fullName evidence="3">Uncharacterized protein</fullName>
    </submittedName>
</protein>
<name>A0A3S0ZI88_ELYCH</name>
<keyword evidence="4" id="KW-1185">Reference proteome</keyword>
<comment type="caution">
    <text evidence="3">The sequence shown here is derived from an EMBL/GenBank/DDBJ whole genome shotgun (WGS) entry which is preliminary data.</text>
</comment>
<evidence type="ECO:0000256" key="1">
    <source>
        <dbReference type="SAM" id="MobiDB-lite"/>
    </source>
</evidence>
<dbReference type="AlphaFoldDB" id="A0A3S0ZI88"/>
<proteinExistence type="predicted"/>
<dbReference type="Proteomes" id="UP000271974">
    <property type="component" value="Unassembled WGS sequence"/>
</dbReference>
<evidence type="ECO:0000313" key="4">
    <source>
        <dbReference type="Proteomes" id="UP000271974"/>
    </source>
</evidence>
<organism evidence="3 4">
    <name type="scientific">Elysia chlorotica</name>
    <name type="common">Eastern emerald elysia</name>
    <name type="synonym">Sea slug</name>
    <dbReference type="NCBI Taxonomy" id="188477"/>
    <lineage>
        <taxon>Eukaryota</taxon>
        <taxon>Metazoa</taxon>
        <taxon>Spiralia</taxon>
        <taxon>Lophotrochozoa</taxon>
        <taxon>Mollusca</taxon>
        <taxon>Gastropoda</taxon>
        <taxon>Heterobranchia</taxon>
        <taxon>Euthyneura</taxon>
        <taxon>Panpulmonata</taxon>
        <taxon>Sacoglossa</taxon>
        <taxon>Placobranchoidea</taxon>
        <taxon>Plakobranchidae</taxon>
        <taxon>Elysia</taxon>
    </lineage>
</organism>
<dbReference type="OrthoDB" id="10451928at2759"/>
<keyword evidence="2" id="KW-0732">Signal</keyword>
<feature type="region of interest" description="Disordered" evidence="1">
    <location>
        <begin position="363"/>
        <end position="383"/>
    </location>
</feature>
<sequence length="383" mass="40623">MAASKGHYSTSKNQLSLKAKILALCFLHLSGVSGQVVRSLTRPALLQTNGLNGFQNSDLSNFALDLGVQSSAGLGRLNTANGGARFPPIGSVSGASTLPGYNTRTQSYPEIYTAIGKDQYDEERFSWKIIYGVGASTLPGYNTRTQSYPEIYTAIGKDQYDEESQMRLTITERFSNSRFSSFDSPTDWYVQGTFFNSQMRNKAGNYYVVLTSGGRTADGCDGSTLGQLVGTTMSNSNPSGMLPNHLTMGASGPTVYASTLEGISRRQLVGGAIAACESISSDGLCSGNIPFCATISKDLFQAMEVPVEHQVEIVDPMPNVVPFDSPIANTAGTLPGLGDILGSSLGNNMDGLGLAINNPMAFNNNDKPAGREQESPKAVGLLV</sequence>
<feature type="signal peptide" evidence="2">
    <location>
        <begin position="1"/>
        <end position="34"/>
    </location>
</feature>
<feature type="chain" id="PRO_5018709060" evidence="2">
    <location>
        <begin position="35"/>
        <end position="383"/>
    </location>
</feature>
<reference evidence="3 4" key="1">
    <citation type="submission" date="2019-01" db="EMBL/GenBank/DDBJ databases">
        <title>A draft genome assembly of the solar-powered sea slug Elysia chlorotica.</title>
        <authorList>
            <person name="Cai H."/>
            <person name="Li Q."/>
            <person name="Fang X."/>
            <person name="Li J."/>
            <person name="Curtis N.E."/>
            <person name="Altenburger A."/>
            <person name="Shibata T."/>
            <person name="Feng M."/>
            <person name="Maeda T."/>
            <person name="Schwartz J.A."/>
            <person name="Shigenobu S."/>
            <person name="Lundholm N."/>
            <person name="Nishiyama T."/>
            <person name="Yang H."/>
            <person name="Hasebe M."/>
            <person name="Li S."/>
            <person name="Pierce S.K."/>
            <person name="Wang J."/>
        </authorList>
    </citation>
    <scope>NUCLEOTIDE SEQUENCE [LARGE SCALE GENOMIC DNA]</scope>
    <source>
        <strain evidence="3">EC2010</strain>
        <tissue evidence="3">Whole organism of an adult</tissue>
    </source>
</reference>